<feature type="domain" description="HIT" evidence="9">
    <location>
        <begin position="1"/>
        <end position="108"/>
    </location>
</feature>
<feature type="binding site" evidence="4">
    <location>
        <begin position="88"/>
        <end position="91"/>
    </location>
    <ligand>
        <name>substrate</name>
    </ligand>
</feature>
<dbReference type="EMBL" id="LN483143">
    <property type="protein sequence ID" value="CDZ96360.1"/>
    <property type="molecule type" value="Genomic_DNA"/>
</dbReference>
<feature type="binding site" evidence="4">
    <location>
        <position position="26"/>
    </location>
    <ligand>
        <name>substrate</name>
    </ligand>
</feature>
<protein>
    <recommendedName>
        <fullName evidence="7">Bis(5'-adenosyl)-triphosphatase</fullName>
        <ecNumber evidence="7">3.6.1.29</ecNumber>
    </recommendedName>
</protein>
<accession>A0A0F7SEN3</accession>
<dbReference type="PROSITE" id="PS00892">
    <property type="entry name" value="HIT_1"/>
    <property type="match status" value="1"/>
</dbReference>
<dbReference type="FunFam" id="3.30.428.10:FF:000011">
    <property type="entry name" value="Fragile histidine triad"/>
    <property type="match status" value="1"/>
</dbReference>
<feature type="compositionally biased region" description="Basic and acidic residues" evidence="8">
    <location>
        <begin position="131"/>
        <end position="140"/>
    </location>
</feature>
<sequence>METTEPMSPVTSQVFYRSKLSFGLVNLKPILPGHVLICPLRVVPRVADLSAEEIADLYLAVQKIGTVIERAYGGEALTISTQDGPAAGQSVPHVHVHVLPRKPTDFNGENDEVYPVLELAEDNLLDDHQSLARSNGEDRPRKKAGSIKVDADENRPPRSLEDMEKEARWLEQLLAADRTA</sequence>
<dbReference type="InterPro" id="IPR039383">
    <property type="entry name" value="FHIT"/>
</dbReference>
<dbReference type="PANTHER" id="PTHR46243:SF1">
    <property type="entry name" value="BIS(5'-ADENOSYL)-TRIPHOSPHATASE"/>
    <property type="match status" value="1"/>
</dbReference>
<reference evidence="10" key="1">
    <citation type="submission" date="2014-08" db="EMBL/GenBank/DDBJ databases">
        <authorList>
            <person name="Sharma Rahul"/>
            <person name="Thines Marco"/>
        </authorList>
    </citation>
    <scope>NUCLEOTIDE SEQUENCE</scope>
</reference>
<dbReference type="Gene3D" id="3.30.428.10">
    <property type="entry name" value="HIT-like"/>
    <property type="match status" value="1"/>
</dbReference>
<evidence type="ECO:0000259" key="9">
    <source>
        <dbReference type="PROSITE" id="PS51084"/>
    </source>
</evidence>
<evidence type="ECO:0000256" key="7">
    <source>
        <dbReference type="RuleBase" id="RU366076"/>
    </source>
</evidence>
<name>A0A0F7SEN3_PHARH</name>
<evidence type="ECO:0000256" key="3">
    <source>
        <dbReference type="PIRSR" id="PIRSR639383-1"/>
    </source>
</evidence>
<evidence type="ECO:0000256" key="6">
    <source>
        <dbReference type="PROSITE-ProRule" id="PRU00464"/>
    </source>
</evidence>
<dbReference type="InterPro" id="IPR036265">
    <property type="entry name" value="HIT-like_sf"/>
</dbReference>
<dbReference type="SUPFAM" id="SSF54197">
    <property type="entry name" value="HIT-like"/>
    <property type="match status" value="1"/>
</dbReference>
<evidence type="ECO:0000256" key="5">
    <source>
        <dbReference type="PIRSR" id="PIRSR639383-3"/>
    </source>
</evidence>
<dbReference type="CDD" id="cd01275">
    <property type="entry name" value="FHIT"/>
    <property type="match status" value="1"/>
</dbReference>
<dbReference type="InterPro" id="IPR051884">
    <property type="entry name" value="Bis(5'-adenosyl)-TPase_reg"/>
</dbReference>
<feature type="site" description="Important for induction of apoptosis" evidence="5">
    <location>
        <position position="114"/>
    </location>
</feature>
<feature type="binding site" evidence="4">
    <location>
        <position position="97"/>
    </location>
    <ligand>
        <name>substrate</name>
    </ligand>
</feature>
<dbReference type="PANTHER" id="PTHR46243">
    <property type="entry name" value="BIS(5'-ADENOSYL)-TRIPHOSPHATASE"/>
    <property type="match status" value="1"/>
</dbReference>
<organism evidence="10">
    <name type="scientific">Phaffia rhodozyma</name>
    <name type="common">Yeast</name>
    <name type="synonym">Xanthophyllomyces dendrorhous</name>
    <dbReference type="NCBI Taxonomy" id="264483"/>
    <lineage>
        <taxon>Eukaryota</taxon>
        <taxon>Fungi</taxon>
        <taxon>Dikarya</taxon>
        <taxon>Basidiomycota</taxon>
        <taxon>Agaricomycotina</taxon>
        <taxon>Tremellomycetes</taxon>
        <taxon>Cystofilobasidiales</taxon>
        <taxon>Mrakiaceae</taxon>
        <taxon>Phaffia</taxon>
    </lineage>
</organism>
<comment type="cofactor">
    <cofactor evidence="7">
        <name>Mn(2+)</name>
        <dbReference type="ChEBI" id="CHEBI:29035"/>
    </cofactor>
</comment>
<feature type="short sequence motif" description="Histidine triad motif" evidence="6">
    <location>
        <begin position="93"/>
        <end position="97"/>
    </location>
</feature>
<dbReference type="GO" id="GO:0047710">
    <property type="term" value="F:bis(5'-adenosyl)-triphosphatase activity"/>
    <property type="evidence" value="ECO:0007669"/>
    <property type="project" value="UniProtKB-UniRule"/>
</dbReference>
<dbReference type="EC" id="3.6.1.29" evidence="7"/>
<dbReference type="AlphaFoldDB" id="A0A0F7SEN3"/>
<dbReference type="InterPro" id="IPR019808">
    <property type="entry name" value="Histidine_triad_CS"/>
</dbReference>
<evidence type="ECO:0000256" key="4">
    <source>
        <dbReference type="PIRSR" id="PIRSR639383-2"/>
    </source>
</evidence>
<dbReference type="InterPro" id="IPR011146">
    <property type="entry name" value="HIT-like"/>
</dbReference>
<keyword evidence="2 7" id="KW-0378">Hydrolase</keyword>
<feature type="binding site" evidence="4">
    <location>
        <position position="82"/>
    </location>
    <ligand>
        <name>substrate</name>
    </ligand>
</feature>
<evidence type="ECO:0000256" key="8">
    <source>
        <dbReference type="SAM" id="MobiDB-lite"/>
    </source>
</evidence>
<evidence type="ECO:0000256" key="1">
    <source>
        <dbReference type="ARBA" id="ARBA00022741"/>
    </source>
</evidence>
<keyword evidence="1 7" id="KW-0547">Nucleotide-binding</keyword>
<evidence type="ECO:0000313" key="10">
    <source>
        <dbReference type="EMBL" id="CDZ96360.1"/>
    </source>
</evidence>
<dbReference type="Pfam" id="PF01230">
    <property type="entry name" value="HIT"/>
    <property type="match status" value="1"/>
</dbReference>
<feature type="region of interest" description="Disordered" evidence="8">
    <location>
        <begin position="131"/>
        <end position="166"/>
    </location>
</feature>
<evidence type="ECO:0000256" key="2">
    <source>
        <dbReference type="ARBA" id="ARBA00022801"/>
    </source>
</evidence>
<proteinExistence type="predicted"/>
<feature type="compositionally biased region" description="Basic and acidic residues" evidence="8">
    <location>
        <begin position="149"/>
        <end position="166"/>
    </location>
</feature>
<dbReference type="PROSITE" id="PS51084">
    <property type="entry name" value="HIT_2"/>
    <property type="match status" value="1"/>
</dbReference>
<feature type="active site" description="Tele-AMP-histidine intermediate" evidence="3">
    <location>
        <position position="95"/>
    </location>
</feature>
<comment type="catalytic activity">
    <reaction evidence="7">
        <text>P(1),P(3)-bis(5'-adenosyl) triphosphate + H2O = AMP + ADP + 2 H(+)</text>
        <dbReference type="Rhea" id="RHEA:13893"/>
        <dbReference type="ChEBI" id="CHEBI:15377"/>
        <dbReference type="ChEBI" id="CHEBI:15378"/>
        <dbReference type="ChEBI" id="CHEBI:58529"/>
        <dbReference type="ChEBI" id="CHEBI:456215"/>
        <dbReference type="ChEBI" id="CHEBI:456216"/>
        <dbReference type="EC" id="3.6.1.29"/>
    </reaction>
</comment>
<dbReference type="GO" id="GO:0000166">
    <property type="term" value="F:nucleotide binding"/>
    <property type="evidence" value="ECO:0007669"/>
    <property type="project" value="UniProtKB-KW"/>
</dbReference>